<comment type="caution">
    <text evidence="1">The sequence shown here is derived from an EMBL/GenBank/DDBJ whole genome shotgun (WGS) entry which is preliminary data.</text>
</comment>
<evidence type="ECO:0000313" key="1">
    <source>
        <dbReference type="EMBL" id="CAG07780.1"/>
    </source>
</evidence>
<reference evidence="1" key="2">
    <citation type="submission" date="2004-02" db="EMBL/GenBank/DDBJ databases">
        <authorList>
            <consortium name="Genoscope"/>
            <consortium name="Whitehead Institute Centre for Genome Research"/>
        </authorList>
    </citation>
    <scope>NUCLEOTIDE SEQUENCE</scope>
</reference>
<accession>Q4RV02</accession>
<name>Q4RV02_TETNG</name>
<dbReference type="KEGG" id="tng:GSTEN00028568G001"/>
<dbReference type="EMBL" id="CAAE01014993">
    <property type="protein sequence ID" value="CAG07780.1"/>
    <property type="molecule type" value="Genomic_DNA"/>
</dbReference>
<organism evidence="1">
    <name type="scientific">Tetraodon nigroviridis</name>
    <name type="common">Spotted green pufferfish</name>
    <name type="synonym">Chelonodon nigroviridis</name>
    <dbReference type="NCBI Taxonomy" id="99883"/>
    <lineage>
        <taxon>Eukaryota</taxon>
        <taxon>Metazoa</taxon>
        <taxon>Chordata</taxon>
        <taxon>Craniata</taxon>
        <taxon>Vertebrata</taxon>
        <taxon>Euteleostomi</taxon>
        <taxon>Actinopterygii</taxon>
        <taxon>Neopterygii</taxon>
        <taxon>Teleostei</taxon>
        <taxon>Neoteleostei</taxon>
        <taxon>Acanthomorphata</taxon>
        <taxon>Eupercaria</taxon>
        <taxon>Tetraodontiformes</taxon>
        <taxon>Tetradontoidea</taxon>
        <taxon>Tetraodontidae</taxon>
        <taxon>Tetraodon</taxon>
    </lineage>
</organism>
<dbReference type="AlphaFoldDB" id="Q4RV02"/>
<reference evidence="1" key="1">
    <citation type="journal article" date="2004" name="Nature">
        <title>Genome duplication in the teleost fish Tetraodon nigroviridis reveals the early vertebrate proto-karyotype.</title>
        <authorList>
            <person name="Jaillon O."/>
            <person name="Aury J.-M."/>
            <person name="Brunet F."/>
            <person name="Petit J.-L."/>
            <person name="Stange-Thomann N."/>
            <person name="Mauceli E."/>
            <person name="Bouneau L."/>
            <person name="Fischer C."/>
            <person name="Ozouf-Costaz C."/>
            <person name="Bernot A."/>
            <person name="Nicaud S."/>
            <person name="Jaffe D."/>
            <person name="Fisher S."/>
            <person name="Lutfalla G."/>
            <person name="Dossat C."/>
            <person name="Segurens B."/>
            <person name="Dasilva C."/>
            <person name="Salanoubat M."/>
            <person name="Levy M."/>
            <person name="Boudet N."/>
            <person name="Castellano S."/>
            <person name="Anthouard V."/>
            <person name="Jubin C."/>
            <person name="Castelli V."/>
            <person name="Katinka M."/>
            <person name="Vacherie B."/>
            <person name="Biemont C."/>
            <person name="Skalli Z."/>
            <person name="Cattolico L."/>
            <person name="Poulain J."/>
            <person name="De Berardinis V."/>
            <person name="Cruaud C."/>
            <person name="Duprat S."/>
            <person name="Brottier P."/>
            <person name="Coutanceau J.-P."/>
            <person name="Gouzy J."/>
            <person name="Parra G."/>
            <person name="Lardier G."/>
            <person name="Chapple C."/>
            <person name="McKernan K.J."/>
            <person name="McEwan P."/>
            <person name="Bosak S."/>
            <person name="Kellis M."/>
            <person name="Volff J.-N."/>
            <person name="Guigo R."/>
            <person name="Zody M.C."/>
            <person name="Mesirov J."/>
            <person name="Lindblad-Toh K."/>
            <person name="Birren B."/>
            <person name="Nusbaum C."/>
            <person name="Kahn D."/>
            <person name="Robinson-Rechavi M."/>
            <person name="Laudet V."/>
            <person name="Schachter V."/>
            <person name="Quetier F."/>
            <person name="Saurin W."/>
            <person name="Scarpelli C."/>
            <person name="Wincker P."/>
            <person name="Lander E.S."/>
            <person name="Weissenbach J."/>
            <person name="Roest Crollius H."/>
        </authorList>
    </citation>
    <scope>NUCLEOTIDE SEQUENCE [LARGE SCALE GENOMIC DNA]</scope>
</reference>
<sequence>MSQGEPLPRPFLHHIASGSWTEGSQWQPCWRLCLHKVLSSTQHPLSPWLQRCICYATRPVAAAHASRHWSARLAVGCSVQWERKLVMS</sequence>
<proteinExistence type="predicted"/>
<protein>
    <submittedName>
        <fullName evidence="1">(spotted green pufferfish) hypothetical protein</fullName>
    </submittedName>
</protein>
<gene>
    <name evidence="1" type="ORF">GSTENG00028568001</name>
</gene>